<evidence type="ECO:0000313" key="2">
    <source>
        <dbReference type="Proteomes" id="UP001303160"/>
    </source>
</evidence>
<dbReference type="EMBL" id="MU863941">
    <property type="protein sequence ID" value="KAK4198735.1"/>
    <property type="molecule type" value="Genomic_DNA"/>
</dbReference>
<reference evidence="1" key="1">
    <citation type="journal article" date="2023" name="Mol. Phylogenet. Evol.">
        <title>Genome-scale phylogeny and comparative genomics of the fungal order Sordariales.</title>
        <authorList>
            <person name="Hensen N."/>
            <person name="Bonometti L."/>
            <person name="Westerberg I."/>
            <person name="Brannstrom I.O."/>
            <person name="Guillou S."/>
            <person name="Cros-Aarteil S."/>
            <person name="Calhoun S."/>
            <person name="Haridas S."/>
            <person name="Kuo A."/>
            <person name="Mondo S."/>
            <person name="Pangilinan J."/>
            <person name="Riley R."/>
            <person name="LaButti K."/>
            <person name="Andreopoulos B."/>
            <person name="Lipzen A."/>
            <person name="Chen C."/>
            <person name="Yan M."/>
            <person name="Daum C."/>
            <person name="Ng V."/>
            <person name="Clum A."/>
            <person name="Steindorff A."/>
            <person name="Ohm R.A."/>
            <person name="Martin F."/>
            <person name="Silar P."/>
            <person name="Natvig D.O."/>
            <person name="Lalanne C."/>
            <person name="Gautier V."/>
            <person name="Ament-Velasquez S.L."/>
            <person name="Kruys A."/>
            <person name="Hutchinson M.I."/>
            <person name="Powell A.J."/>
            <person name="Barry K."/>
            <person name="Miller A.N."/>
            <person name="Grigoriev I.V."/>
            <person name="Debuchy R."/>
            <person name="Gladieux P."/>
            <person name="Hiltunen Thoren M."/>
            <person name="Johannesson H."/>
        </authorList>
    </citation>
    <scope>NUCLEOTIDE SEQUENCE</scope>
    <source>
        <strain evidence="1">CBS 315.58</strain>
    </source>
</reference>
<sequence>MPGWVVVVDEVLKIESSDIAFRRGSAEARVNVRYIGRCLYSIIDRPNHNHSDFSLHFFSGVENMKVELLITLGTVAAALPSAPQLDRPVKPPLQALVIDTLSTFAPSGRPGSSLHSFFNVSFTDPEFNNTTVRCGTQWTYDETDTVWTRKNTDCLVNPKSKKVGEWSFQLLKPTASGEGASLLNNFMLHLRHDWTSGVHVATQRFGYDAERNIGGMCSASGTCQFGLWEGLERPYLVPQFRLER</sequence>
<evidence type="ECO:0000313" key="1">
    <source>
        <dbReference type="EMBL" id="KAK4198735.1"/>
    </source>
</evidence>
<gene>
    <name evidence="1" type="ORF">QBC40DRAFT_89361</name>
</gene>
<reference evidence="1" key="2">
    <citation type="submission" date="2023-05" db="EMBL/GenBank/DDBJ databases">
        <authorList>
            <consortium name="Lawrence Berkeley National Laboratory"/>
            <person name="Steindorff A."/>
            <person name="Hensen N."/>
            <person name="Bonometti L."/>
            <person name="Westerberg I."/>
            <person name="Brannstrom I.O."/>
            <person name="Guillou S."/>
            <person name="Cros-Aarteil S."/>
            <person name="Calhoun S."/>
            <person name="Haridas S."/>
            <person name="Kuo A."/>
            <person name="Mondo S."/>
            <person name="Pangilinan J."/>
            <person name="Riley R."/>
            <person name="Labutti K."/>
            <person name="Andreopoulos B."/>
            <person name="Lipzen A."/>
            <person name="Chen C."/>
            <person name="Yanf M."/>
            <person name="Daum C."/>
            <person name="Ng V."/>
            <person name="Clum A."/>
            <person name="Ohm R."/>
            <person name="Martin F."/>
            <person name="Silar P."/>
            <person name="Natvig D."/>
            <person name="Lalanne C."/>
            <person name="Gautier V."/>
            <person name="Ament-Velasquez S.L."/>
            <person name="Kruys A."/>
            <person name="Hutchinson M.I."/>
            <person name="Powell A.J."/>
            <person name="Barry K."/>
            <person name="Miller A.N."/>
            <person name="Grigoriev I.V."/>
            <person name="Debuchy R."/>
            <person name="Gladieux P."/>
            <person name="Thoren M.H."/>
            <person name="Johannesson H."/>
        </authorList>
    </citation>
    <scope>NUCLEOTIDE SEQUENCE</scope>
    <source>
        <strain evidence="1">CBS 315.58</strain>
    </source>
</reference>
<comment type="caution">
    <text evidence="1">The sequence shown here is derived from an EMBL/GenBank/DDBJ whole genome shotgun (WGS) entry which is preliminary data.</text>
</comment>
<keyword evidence="2" id="KW-1185">Reference proteome</keyword>
<organism evidence="1 2">
    <name type="scientific">Triangularia verruculosa</name>
    <dbReference type="NCBI Taxonomy" id="2587418"/>
    <lineage>
        <taxon>Eukaryota</taxon>
        <taxon>Fungi</taxon>
        <taxon>Dikarya</taxon>
        <taxon>Ascomycota</taxon>
        <taxon>Pezizomycotina</taxon>
        <taxon>Sordariomycetes</taxon>
        <taxon>Sordariomycetidae</taxon>
        <taxon>Sordariales</taxon>
        <taxon>Podosporaceae</taxon>
        <taxon>Triangularia</taxon>
    </lineage>
</organism>
<dbReference type="Proteomes" id="UP001303160">
    <property type="component" value="Unassembled WGS sequence"/>
</dbReference>
<accession>A0AAN6XDP3</accession>
<name>A0AAN6XDP3_9PEZI</name>
<protein>
    <submittedName>
        <fullName evidence="1">Uncharacterized protein</fullName>
    </submittedName>
</protein>
<dbReference type="AlphaFoldDB" id="A0AAN6XDP3"/>
<proteinExistence type="predicted"/>